<name>A0A3L8PXR2_9GAMM</name>
<dbReference type="RefSeq" id="WP_121839305.1">
    <property type="nucleotide sequence ID" value="NZ_ML014784.1"/>
</dbReference>
<feature type="chain" id="PRO_5017983295" evidence="1">
    <location>
        <begin position="21"/>
        <end position="1061"/>
    </location>
</feature>
<reference evidence="2 3" key="1">
    <citation type="submission" date="2018-09" db="EMBL/GenBank/DDBJ databases">
        <title>Phylogeny of the Shewanellaceae, and recommendation for two new genera, Pseudoshewanella and Parashewanella.</title>
        <authorList>
            <person name="Wang G."/>
        </authorList>
    </citation>
    <scope>NUCLEOTIDE SEQUENCE [LARGE SCALE GENOMIC DNA]</scope>
    <source>
        <strain evidence="2 3">C51</strain>
    </source>
</reference>
<evidence type="ECO:0000313" key="2">
    <source>
        <dbReference type="EMBL" id="RLV59413.1"/>
    </source>
</evidence>
<keyword evidence="3" id="KW-1185">Reference proteome</keyword>
<evidence type="ECO:0000256" key="1">
    <source>
        <dbReference type="SAM" id="SignalP"/>
    </source>
</evidence>
<sequence length="1061" mass="116368">MKHRTILLSSLLMLSSNVLALPDLSEPNDIVNVGNNNIEIINTQDNSILECEDIGGKLQGCKTTTVTGLVSPFRAVVARGEIGYPRVFITKKNSSEFYWIPISQLTNKIPTNTAATKINTPAEDETSENILDIQSSPLLTISGNQFLQRFYFSKTPTNSHNNLGQFGFFNLNLSVLKNQYIVNSWFTDPEIHIPAFELEPSENRGESEPLYGIGHLGTLPNQLNQLRPIGGNLLSSTGHFDSNTSLGNTSLDSDVASIAKVDDKFWITYKSNKKFTRFDSFPSGDKVNEDSYHAPSNANVTLRKIISAYGNPIKVFTNYFAVFADDNKVGDCTGASDFICIDAFRYLNVTLSMDDYNDVPAQSLTTNSLSDHGVLIFHNLNYSPLNANEISRHIVIPDSLASAFSGSCLDKVDFSAKRDADEDGNDTCTLNFDFRNLHSFTPIQESFDVGFSVDGSFDPVQTNFHFNIDLPSSVANFRFTQNGQSLSNLVLNAGDSGTLNVDYSSNIVGQHSQPQISFLKNGLNDATFQGFFENTGCLAANPPALSDGEHCTLTYHIPAGINDGNYSLKLANSDDVPAALSHLSVNVSARGYVVPTLLNIPQEHSAVDIVQGINLQPGGSAYLRFRNVGGELAHNVITLISQPDQDPPIIYSGSCTSKINLVTDGYCILVLQIDSRATAIGRYHIQIRGDDITSYDLPITVGELPAYKRLGVTDSNTGLYGQVSLSQDSSGYINITNYANYPISNLMINLPELTLSSSSSQNEAHIFYQNSDDPLSCTKNSDREYSASLNKFESCRLYYRVNGQVTTVPQDAMIHFSYQSQSGEAQEEYQSLHFTNQPTLRVSFDKVGVGLSHIKLDASTPETTLVISNDQNYALKNLNISLSESRIASILSENNCPSKLDAGKSCSLKLSLDDEHPFLGNYQLVIHADNLRSETVPISIEQAPTDQVQIDNRGGYAMYVGYTNYHANKNADDSSCHFGACYAKSYTGSYTNPFDSHITGVSGRDIEMHMILGTSVTLHSCDGGKIICTGTTLNPYCRYYGTDHPSKQNQCLMYNSNSSSR</sequence>
<dbReference type="EMBL" id="QZEI01000035">
    <property type="protein sequence ID" value="RLV59413.1"/>
    <property type="molecule type" value="Genomic_DNA"/>
</dbReference>
<accession>A0A3L8PXR2</accession>
<organism evidence="2 3">
    <name type="scientific">Parashewanella curva</name>
    <dbReference type="NCBI Taxonomy" id="2338552"/>
    <lineage>
        <taxon>Bacteria</taxon>
        <taxon>Pseudomonadati</taxon>
        <taxon>Pseudomonadota</taxon>
        <taxon>Gammaproteobacteria</taxon>
        <taxon>Alteromonadales</taxon>
        <taxon>Shewanellaceae</taxon>
        <taxon>Parashewanella</taxon>
    </lineage>
</organism>
<evidence type="ECO:0000313" key="3">
    <source>
        <dbReference type="Proteomes" id="UP000281474"/>
    </source>
</evidence>
<dbReference type="AlphaFoldDB" id="A0A3L8PXR2"/>
<gene>
    <name evidence="2" type="ORF">D5018_12330</name>
</gene>
<comment type="caution">
    <text evidence="2">The sequence shown here is derived from an EMBL/GenBank/DDBJ whole genome shotgun (WGS) entry which is preliminary data.</text>
</comment>
<feature type="signal peptide" evidence="1">
    <location>
        <begin position="1"/>
        <end position="20"/>
    </location>
</feature>
<dbReference type="OrthoDB" id="6412386at2"/>
<protein>
    <submittedName>
        <fullName evidence="2">Uncharacterized protein</fullName>
    </submittedName>
</protein>
<keyword evidence="1" id="KW-0732">Signal</keyword>
<proteinExistence type="predicted"/>
<dbReference type="Proteomes" id="UP000281474">
    <property type="component" value="Unassembled WGS sequence"/>
</dbReference>